<evidence type="ECO:0000256" key="1">
    <source>
        <dbReference type="SAM" id="MobiDB-lite"/>
    </source>
</evidence>
<dbReference type="EMBL" id="PQIB02000003">
    <property type="protein sequence ID" value="RLN29039.1"/>
    <property type="molecule type" value="Genomic_DNA"/>
</dbReference>
<proteinExistence type="predicted"/>
<sequence>MYGPVSPKRRRARAREISAPNPPPPAISPRVRRDVDGVRTSEEERICGGGGGPSPCPRSRCLLGGAPSPFPRSWWRLSSGSGTAGFLARS</sequence>
<evidence type="ECO:0000313" key="2">
    <source>
        <dbReference type="EMBL" id="RLN29039.1"/>
    </source>
</evidence>
<reference evidence="3" key="1">
    <citation type="journal article" date="2019" name="Nat. Commun.">
        <title>The genome of broomcorn millet.</title>
        <authorList>
            <person name="Zou C."/>
            <person name="Miki D."/>
            <person name="Li D."/>
            <person name="Tang Q."/>
            <person name="Xiao L."/>
            <person name="Rajput S."/>
            <person name="Deng P."/>
            <person name="Jia W."/>
            <person name="Huang R."/>
            <person name="Zhang M."/>
            <person name="Sun Y."/>
            <person name="Hu J."/>
            <person name="Fu X."/>
            <person name="Schnable P.S."/>
            <person name="Li F."/>
            <person name="Zhang H."/>
            <person name="Feng B."/>
            <person name="Zhu X."/>
            <person name="Liu R."/>
            <person name="Schnable J.C."/>
            <person name="Zhu J.-K."/>
            <person name="Zhang H."/>
        </authorList>
    </citation>
    <scope>NUCLEOTIDE SEQUENCE [LARGE SCALE GENOMIC DNA]</scope>
</reference>
<accession>A0A3L6SX99</accession>
<name>A0A3L6SX99_PANMI</name>
<organism evidence="2 3">
    <name type="scientific">Panicum miliaceum</name>
    <name type="common">Proso millet</name>
    <name type="synonym">Broomcorn millet</name>
    <dbReference type="NCBI Taxonomy" id="4540"/>
    <lineage>
        <taxon>Eukaryota</taxon>
        <taxon>Viridiplantae</taxon>
        <taxon>Streptophyta</taxon>
        <taxon>Embryophyta</taxon>
        <taxon>Tracheophyta</taxon>
        <taxon>Spermatophyta</taxon>
        <taxon>Magnoliopsida</taxon>
        <taxon>Liliopsida</taxon>
        <taxon>Poales</taxon>
        <taxon>Poaceae</taxon>
        <taxon>PACMAD clade</taxon>
        <taxon>Panicoideae</taxon>
        <taxon>Panicodae</taxon>
        <taxon>Paniceae</taxon>
        <taxon>Panicinae</taxon>
        <taxon>Panicum</taxon>
        <taxon>Panicum sect. Panicum</taxon>
    </lineage>
</organism>
<comment type="caution">
    <text evidence="2">The sequence shown here is derived from an EMBL/GenBank/DDBJ whole genome shotgun (WGS) entry which is preliminary data.</text>
</comment>
<feature type="region of interest" description="Disordered" evidence="1">
    <location>
        <begin position="1"/>
        <end position="57"/>
    </location>
</feature>
<dbReference type="Proteomes" id="UP000275267">
    <property type="component" value="Unassembled WGS sequence"/>
</dbReference>
<feature type="compositionally biased region" description="Basic and acidic residues" evidence="1">
    <location>
        <begin position="31"/>
        <end position="46"/>
    </location>
</feature>
<keyword evidence="3" id="KW-1185">Reference proteome</keyword>
<gene>
    <name evidence="2" type="ORF">C2845_PM05G06640</name>
</gene>
<dbReference type="AlphaFoldDB" id="A0A3L6SX99"/>
<protein>
    <submittedName>
        <fullName evidence="2">Uncharacterized protein</fullName>
    </submittedName>
</protein>
<evidence type="ECO:0000313" key="3">
    <source>
        <dbReference type="Proteomes" id="UP000275267"/>
    </source>
</evidence>